<evidence type="ECO:0000313" key="4">
    <source>
        <dbReference type="EMBL" id="GJJ09532.1"/>
    </source>
</evidence>
<feature type="compositionally biased region" description="Polar residues" evidence="3">
    <location>
        <begin position="271"/>
        <end position="291"/>
    </location>
</feature>
<comment type="similarity">
    <text evidence="1">Belongs to the nudE family.</text>
</comment>
<dbReference type="PANTHER" id="PTHR10921">
    <property type="entry name" value="NUCLEAR DISTRIBUTION PROTEIN NUDE HOMOLOG 1"/>
    <property type="match status" value="1"/>
</dbReference>
<feature type="region of interest" description="Disordered" evidence="3">
    <location>
        <begin position="359"/>
        <end position="512"/>
    </location>
</feature>
<proteinExistence type="inferred from homology"/>
<evidence type="ECO:0000313" key="5">
    <source>
        <dbReference type="Proteomes" id="UP001050691"/>
    </source>
</evidence>
<dbReference type="GO" id="GO:0000132">
    <property type="term" value="P:establishment of mitotic spindle orientation"/>
    <property type="evidence" value="ECO:0007669"/>
    <property type="project" value="TreeGrafter"/>
</dbReference>
<dbReference type="GO" id="GO:0007020">
    <property type="term" value="P:microtubule nucleation"/>
    <property type="evidence" value="ECO:0007669"/>
    <property type="project" value="TreeGrafter"/>
</dbReference>
<feature type="compositionally biased region" description="Polar residues" evidence="3">
    <location>
        <begin position="433"/>
        <end position="464"/>
    </location>
</feature>
<gene>
    <name evidence="4" type="ORF">Clacol_003755</name>
</gene>
<dbReference type="GO" id="GO:0005871">
    <property type="term" value="C:kinesin complex"/>
    <property type="evidence" value="ECO:0007669"/>
    <property type="project" value="TreeGrafter"/>
</dbReference>
<evidence type="ECO:0000256" key="3">
    <source>
        <dbReference type="SAM" id="MobiDB-lite"/>
    </source>
</evidence>
<dbReference type="Gene3D" id="6.10.250.1080">
    <property type="match status" value="1"/>
</dbReference>
<dbReference type="Proteomes" id="UP001050691">
    <property type="component" value="Unassembled WGS sequence"/>
</dbReference>
<keyword evidence="2" id="KW-0175">Coiled coil</keyword>
<feature type="region of interest" description="Disordered" evidence="3">
    <location>
        <begin position="540"/>
        <end position="627"/>
    </location>
</feature>
<reference evidence="4" key="1">
    <citation type="submission" date="2021-10" db="EMBL/GenBank/DDBJ databases">
        <title>De novo Genome Assembly of Clathrus columnatus (Basidiomycota, Fungi) Using Illumina and Nanopore Sequence Data.</title>
        <authorList>
            <person name="Ogiso-Tanaka E."/>
            <person name="Itagaki H."/>
            <person name="Hosoya T."/>
            <person name="Hosaka K."/>
        </authorList>
    </citation>
    <scope>NUCLEOTIDE SEQUENCE</scope>
    <source>
        <strain evidence="4">MO-923</strain>
    </source>
</reference>
<name>A0AAV5A796_9AGAM</name>
<dbReference type="AlphaFoldDB" id="A0AAV5A796"/>
<feature type="compositionally biased region" description="Low complexity" evidence="3">
    <location>
        <begin position="487"/>
        <end position="512"/>
    </location>
</feature>
<dbReference type="GO" id="GO:0047496">
    <property type="term" value="P:vesicle transport along microtubule"/>
    <property type="evidence" value="ECO:0007669"/>
    <property type="project" value="TreeGrafter"/>
</dbReference>
<dbReference type="GO" id="GO:0051642">
    <property type="term" value="P:centrosome localization"/>
    <property type="evidence" value="ECO:0007669"/>
    <property type="project" value="TreeGrafter"/>
</dbReference>
<feature type="compositionally biased region" description="Polar residues" evidence="3">
    <location>
        <begin position="473"/>
        <end position="486"/>
    </location>
</feature>
<comment type="caution">
    <text evidence="4">The sequence shown here is derived from an EMBL/GenBank/DDBJ whole genome shotgun (WGS) entry which is preliminary data.</text>
</comment>
<feature type="compositionally biased region" description="Low complexity" evidence="3">
    <location>
        <begin position="579"/>
        <end position="594"/>
    </location>
</feature>
<feature type="compositionally biased region" description="Polar residues" evidence="3">
    <location>
        <begin position="303"/>
        <end position="315"/>
    </location>
</feature>
<dbReference type="GO" id="GO:0008017">
    <property type="term" value="F:microtubule binding"/>
    <property type="evidence" value="ECO:0007669"/>
    <property type="project" value="InterPro"/>
</dbReference>
<protein>
    <recommendedName>
        <fullName evidence="6">NUDE domain-containing protein</fullName>
    </recommendedName>
</protein>
<evidence type="ECO:0008006" key="6">
    <source>
        <dbReference type="Google" id="ProtNLM"/>
    </source>
</evidence>
<feature type="region of interest" description="Disordered" evidence="3">
    <location>
        <begin position="205"/>
        <end position="227"/>
    </location>
</feature>
<evidence type="ECO:0000256" key="2">
    <source>
        <dbReference type="ARBA" id="ARBA00023054"/>
    </source>
</evidence>
<keyword evidence="5" id="KW-1185">Reference proteome</keyword>
<dbReference type="InterPro" id="IPR033494">
    <property type="entry name" value="NUDE"/>
</dbReference>
<feature type="region of interest" description="Disordered" evidence="3">
    <location>
        <begin position="257"/>
        <end position="330"/>
    </location>
</feature>
<dbReference type="PANTHER" id="PTHR10921:SF1">
    <property type="entry name" value="NUCLEAR DISTRIBUTION PROTEIN NUDE HOMOLOG"/>
    <property type="match status" value="1"/>
</dbReference>
<dbReference type="EMBL" id="BPWL01000004">
    <property type="protein sequence ID" value="GJJ09532.1"/>
    <property type="molecule type" value="Genomic_DNA"/>
</dbReference>
<dbReference type="GO" id="GO:0007059">
    <property type="term" value="P:chromosome segregation"/>
    <property type="evidence" value="ECO:0007669"/>
    <property type="project" value="TreeGrafter"/>
</dbReference>
<organism evidence="4 5">
    <name type="scientific">Clathrus columnatus</name>
    <dbReference type="NCBI Taxonomy" id="1419009"/>
    <lineage>
        <taxon>Eukaryota</taxon>
        <taxon>Fungi</taxon>
        <taxon>Dikarya</taxon>
        <taxon>Basidiomycota</taxon>
        <taxon>Agaricomycotina</taxon>
        <taxon>Agaricomycetes</taxon>
        <taxon>Phallomycetidae</taxon>
        <taxon>Phallales</taxon>
        <taxon>Clathraceae</taxon>
        <taxon>Clathrus</taxon>
    </lineage>
</organism>
<accession>A0AAV5A796</accession>
<feature type="compositionally biased region" description="Polar residues" evidence="3">
    <location>
        <begin position="374"/>
        <end position="397"/>
    </location>
</feature>
<dbReference type="GO" id="GO:0000776">
    <property type="term" value="C:kinetochore"/>
    <property type="evidence" value="ECO:0007669"/>
    <property type="project" value="TreeGrafter"/>
</dbReference>
<evidence type="ECO:0000256" key="1">
    <source>
        <dbReference type="ARBA" id="ARBA00007429"/>
    </source>
</evidence>
<feature type="compositionally biased region" description="Low complexity" evidence="3">
    <location>
        <begin position="553"/>
        <end position="566"/>
    </location>
</feature>
<sequence length="627" mass="68495">MAAVLSPASNFKLPLSSEEDAYDQDWKQKYFDLQETLAATRADLEDFQLSSKELEEEMTLEIERTEKVQQELSAKVARVESERDEWKSKFVTLQTTHNTTTTSLQREIDTLRQQHQKYKVQLRELEIGNDDLERNERAVLSSLADVETKYSRVLEEKILLEQELLDKASLEEKTQRLKDELRGKVLFNASEEISNLRRLLDEAENNSTTHHTTALPESGTGFSLSDNDHNAVKATSTDLQLSDLVPEVSDALDDTVRLPPKASSRDVPQQILPSTPSYTHSLRPVTSSIPPRSSGLPVLSPQVVGSSRGQTSTRSLARPPAPSGHQSLATKSKGVQMISALRSRVQTTQQRLIPGIPRLRLGSTTGRTVPPGPVNTTRSSTDSKRSGSLTINETPPNHVNGIDRGSGAHSPGWVLIQTQDDSPYPSALKQGVQGRSFSPISPTTPSVTNKHAYNHRSVSTTTSGIPRRPPSRLSLTGTDESPTTQGGRLSAGSSSIALSSRPTTPTFLPVPTPSLLKSGKSIENAPSSFVASMYNPRRLSLEAGRSKSPYPESTTTMSSTRMMAVSTRDRPTSVPVPPRTSFSSSSRPVSGRTSALGKSRIGKPSRRNTGGELDEPPPVPFKEKRGK</sequence>